<name>A0ABQ9GKY8_9NEOP</name>
<evidence type="ECO:0000313" key="2">
    <source>
        <dbReference type="Proteomes" id="UP001159363"/>
    </source>
</evidence>
<reference evidence="1 2" key="1">
    <citation type="submission" date="2023-02" db="EMBL/GenBank/DDBJ databases">
        <title>LHISI_Scaffold_Assembly.</title>
        <authorList>
            <person name="Stuart O.P."/>
            <person name="Cleave R."/>
            <person name="Magrath M.J.L."/>
            <person name="Mikheyev A.S."/>
        </authorList>
    </citation>
    <scope>NUCLEOTIDE SEQUENCE [LARGE SCALE GENOMIC DNA]</scope>
    <source>
        <strain evidence="1">Daus_M_001</strain>
        <tissue evidence="1">Leg muscle</tissue>
    </source>
</reference>
<protein>
    <submittedName>
        <fullName evidence="1">Uncharacterized protein</fullName>
    </submittedName>
</protein>
<organism evidence="1 2">
    <name type="scientific">Dryococelus australis</name>
    <dbReference type="NCBI Taxonomy" id="614101"/>
    <lineage>
        <taxon>Eukaryota</taxon>
        <taxon>Metazoa</taxon>
        <taxon>Ecdysozoa</taxon>
        <taxon>Arthropoda</taxon>
        <taxon>Hexapoda</taxon>
        <taxon>Insecta</taxon>
        <taxon>Pterygota</taxon>
        <taxon>Neoptera</taxon>
        <taxon>Polyneoptera</taxon>
        <taxon>Phasmatodea</taxon>
        <taxon>Verophasmatodea</taxon>
        <taxon>Anareolatae</taxon>
        <taxon>Phasmatidae</taxon>
        <taxon>Eurycanthinae</taxon>
        <taxon>Dryococelus</taxon>
    </lineage>
</organism>
<dbReference type="Proteomes" id="UP001159363">
    <property type="component" value="Chromosome 10"/>
</dbReference>
<keyword evidence="2" id="KW-1185">Reference proteome</keyword>
<sequence>MSVTHASLSIVPPVSHTLHCTDARSPQTSLPLATLAATRRSAGSSQLTYSRWHDLEGSRTPTARLCESPHEIAFVNHRALLGLPPCPCHTDSMQRSEHKCFGADRTFRATPAGIYGNCGRISVEVLRTRLIEDYRSGKKKYAEGKEDPITSWIVHIYPPSLPNITFIKDCRETSVAPFGVFNYRYFLLEGRKVHFLSRHLSPASLLVQGGVLKGAGWVKKALFLTVIPRHIPSHGEPAYGGRKGSAMRGSYACAVEPELPARRVVPGERYWERGGGGIQRNLFPSSRNGFSPPGGLRNGYGQKSLVQNHARQRARKVVVSSDVVEGISALKTSMLRAARISSLTRLRLYRFVSRANQATNLHVFTLLRYVRSATAPLMHIIDYLLILHFTGATVAERLTRSPPPLPPRRTGFNPRLGHQIFASGNHAGLYRLSAGYLPFPPPFHSGVAPSALKISLLRAALISSLTQYTLPVIQVGIEHRRNERAGETGDAREITPTIPTCVSKFIHLGIVLNLMLSGPEEVTTLCSVSAGDWKEDCEFTRSRASVIQWPADIGVTYHARGSRQCDLFSPADAAEEGYVRVCPSPGSGSVPPCTNTAAGKLLLCCSSVSSHAQYARDTWVSYIHRSSRIESSHLFGAEDFEYCATKLTNDPVMGRCSSPTPCGTRGGDDRYTQYKLLRTVCDTLGHFENGSAAAPRSLGRCRDIWGAYHQATSVHSRAPRASTDLLLRVAALHHASERRVCGGQGIDMIAGGSDDKGQLSLGITINSRLNLYQVSGCGKPSRSEPEVILKSGGPPSREFTRVRCLSNCATLDDRRRARRATSDARSDQRPASQAIGYISQHELANQIPRLVPRPTRGQSTNEHAHIRRTGRHAILSPSILIDYWMFTQLAIDARHRLQDLLGLVEPPSRQQPPGRLGKHPENTRNHLLHLAHILNTTQPKPVRVKRGENEAAPGCKGGEKWEIAEKTRVGGRRVV</sequence>
<comment type="caution">
    <text evidence="1">The sequence shown here is derived from an EMBL/GenBank/DDBJ whole genome shotgun (WGS) entry which is preliminary data.</text>
</comment>
<evidence type="ECO:0000313" key="1">
    <source>
        <dbReference type="EMBL" id="KAJ8872683.1"/>
    </source>
</evidence>
<accession>A0ABQ9GKY8</accession>
<proteinExistence type="predicted"/>
<dbReference type="EMBL" id="JARBHB010000011">
    <property type="protein sequence ID" value="KAJ8872683.1"/>
    <property type="molecule type" value="Genomic_DNA"/>
</dbReference>
<gene>
    <name evidence="1" type="ORF">PR048_026296</name>
</gene>